<sequence length="51" mass="5627">MPKSFPMERAQSSEKYQVSYPVGGGTPSSDDTLSISSISQQKPWVGWSFTE</sequence>
<accession>A0A392W1W2</accession>
<comment type="caution">
    <text evidence="2">The sequence shown here is derived from an EMBL/GenBank/DDBJ whole genome shotgun (WGS) entry which is preliminary data.</text>
</comment>
<dbReference type="Proteomes" id="UP000265520">
    <property type="component" value="Unassembled WGS sequence"/>
</dbReference>
<name>A0A392W1W2_9FABA</name>
<feature type="region of interest" description="Disordered" evidence="1">
    <location>
        <begin position="1"/>
        <end position="34"/>
    </location>
</feature>
<evidence type="ECO:0000256" key="1">
    <source>
        <dbReference type="SAM" id="MobiDB-lite"/>
    </source>
</evidence>
<keyword evidence="3" id="KW-1185">Reference proteome</keyword>
<feature type="non-terminal residue" evidence="2">
    <location>
        <position position="51"/>
    </location>
</feature>
<dbReference type="EMBL" id="LXQA011306825">
    <property type="protein sequence ID" value="MCI92660.1"/>
    <property type="molecule type" value="Genomic_DNA"/>
</dbReference>
<dbReference type="AlphaFoldDB" id="A0A392W1W2"/>
<protein>
    <submittedName>
        <fullName evidence="2">Uncharacterized protein</fullName>
    </submittedName>
</protein>
<organism evidence="2 3">
    <name type="scientific">Trifolium medium</name>
    <dbReference type="NCBI Taxonomy" id="97028"/>
    <lineage>
        <taxon>Eukaryota</taxon>
        <taxon>Viridiplantae</taxon>
        <taxon>Streptophyta</taxon>
        <taxon>Embryophyta</taxon>
        <taxon>Tracheophyta</taxon>
        <taxon>Spermatophyta</taxon>
        <taxon>Magnoliopsida</taxon>
        <taxon>eudicotyledons</taxon>
        <taxon>Gunneridae</taxon>
        <taxon>Pentapetalae</taxon>
        <taxon>rosids</taxon>
        <taxon>fabids</taxon>
        <taxon>Fabales</taxon>
        <taxon>Fabaceae</taxon>
        <taxon>Papilionoideae</taxon>
        <taxon>50 kb inversion clade</taxon>
        <taxon>NPAAA clade</taxon>
        <taxon>Hologalegina</taxon>
        <taxon>IRL clade</taxon>
        <taxon>Trifolieae</taxon>
        <taxon>Trifolium</taxon>
    </lineage>
</organism>
<proteinExistence type="predicted"/>
<reference evidence="2 3" key="1">
    <citation type="journal article" date="2018" name="Front. Plant Sci.">
        <title>Red Clover (Trifolium pratense) and Zigzag Clover (T. medium) - A Picture of Genomic Similarities and Differences.</title>
        <authorList>
            <person name="Dluhosova J."/>
            <person name="Istvanek J."/>
            <person name="Nedelnik J."/>
            <person name="Repkova J."/>
        </authorList>
    </citation>
    <scope>NUCLEOTIDE SEQUENCE [LARGE SCALE GENOMIC DNA]</scope>
    <source>
        <strain evidence="3">cv. 10/8</strain>
        <tissue evidence="2">Leaf</tissue>
    </source>
</reference>
<evidence type="ECO:0000313" key="3">
    <source>
        <dbReference type="Proteomes" id="UP000265520"/>
    </source>
</evidence>
<evidence type="ECO:0000313" key="2">
    <source>
        <dbReference type="EMBL" id="MCI92660.1"/>
    </source>
</evidence>